<accession>A0ABD2BML2</accession>
<evidence type="ECO:0000313" key="2">
    <source>
        <dbReference type="Proteomes" id="UP001607302"/>
    </source>
</evidence>
<name>A0ABD2BML2_VESSQ</name>
<evidence type="ECO:0000313" key="1">
    <source>
        <dbReference type="EMBL" id="KAL2734002.1"/>
    </source>
</evidence>
<dbReference type="AlphaFoldDB" id="A0ABD2BML2"/>
<protein>
    <submittedName>
        <fullName evidence="1">Uncharacterized protein</fullName>
    </submittedName>
</protein>
<sequence length="39" mass="4288">MQQPPRGETWVGTACDSSKSKIFYKASTTGRMAAYFNNG</sequence>
<reference evidence="1 2" key="1">
    <citation type="journal article" date="2024" name="Ann. Entomol. Soc. Am.">
        <title>Genomic analyses of the southern and eastern yellowjacket wasps (Hymenoptera: Vespidae) reveal evolutionary signatures of social life.</title>
        <authorList>
            <person name="Catto M.A."/>
            <person name="Caine P.B."/>
            <person name="Orr S.E."/>
            <person name="Hunt B.G."/>
            <person name="Goodisman M.A.D."/>
        </authorList>
    </citation>
    <scope>NUCLEOTIDE SEQUENCE [LARGE SCALE GENOMIC DNA]</scope>
    <source>
        <strain evidence="1">233</strain>
        <tissue evidence="1">Head and thorax</tissue>
    </source>
</reference>
<organism evidence="1 2">
    <name type="scientific">Vespula squamosa</name>
    <name type="common">Southern yellow jacket</name>
    <name type="synonym">Wasp</name>
    <dbReference type="NCBI Taxonomy" id="30214"/>
    <lineage>
        <taxon>Eukaryota</taxon>
        <taxon>Metazoa</taxon>
        <taxon>Ecdysozoa</taxon>
        <taxon>Arthropoda</taxon>
        <taxon>Hexapoda</taxon>
        <taxon>Insecta</taxon>
        <taxon>Pterygota</taxon>
        <taxon>Neoptera</taxon>
        <taxon>Endopterygota</taxon>
        <taxon>Hymenoptera</taxon>
        <taxon>Apocrita</taxon>
        <taxon>Aculeata</taxon>
        <taxon>Vespoidea</taxon>
        <taxon>Vespidae</taxon>
        <taxon>Vespinae</taxon>
        <taxon>Vespula</taxon>
    </lineage>
</organism>
<gene>
    <name evidence="1" type="ORF">V1478_003700</name>
</gene>
<dbReference type="EMBL" id="JAUDFV010000074">
    <property type="protein sequence ID" value="KAL2734002.1"/>
    <property type="molecule type" value="Genomic_DNA"/>
</dbReference>
<dbReference type="Proteomes" id="UP001607302">
    <property type="component" value="Unassembled WGS sequence"/>
</dbReference>
<proteinExistence type="predicted"/>
<keyword evidence="2" id="KW-1185">Reference proteome</keyword>
<comment type="caution">
    <text evidence="1">The sequence shown here is derived from an EMBL/GenBank/DDBJ whole genome shotgun (WGS) entry which is preliminary data.</text>
</comment>